<evidence type="ECO:0000256" key="4">
    <source>
        <dbReference type="ARBA" id="ARBA00022605"/>
    </source>
</evidence>
<feature type="binding site" evidence="11">
    <location>
        <position position="108"/>
    </location>
    <ligand>
        <name>ATP</name>
        <dbReference type="ChEBI" id="CHEBI:30616"/>
    </ligand>
</feature>
<dbReference type="GO" id="GO:0005524">
    <property type="term" value="F:ATP binding"/>
    <property type="evidence" value="ECO:0007669"/>
    <property type="project" value="UniProtKB-UniRule"/>
</dbReference>
<protein>
    <recommendedName>
        <fullName evidence="3 11">Shikimate kinase</fullName>
        <shortName evidence="11">SK</shortName>
        <ecNumber evidence="3 11">2.7.1.71</ecNumber>
    </recommendedName>
</protein>
<organism evidence="12">
    <name type="scientific">uncultured Candidatus Melainabacteria bacterium</name>
    <dbReference type="NCBI Taxonomy" id="2682970"/>
    <lineage>
        <taxon>Bacteria</taxon>
        <taxon>Bacillati</taxon>
        <taxon>Candidatus Melainabacteria</taxon>
        <taxon>environmental samples</taxon>
    </lineage>
</organism>
<evidence type="ECO:0000256" key="9">
    <source>
        <dbReference type="ARBA" id="ARBA00023141"/>
    </source>
</evidence>
<proteinExistence type="inferred from homology"/>
<evidence type="ECO:0000256" key="2">
    <source>
        <dbReference type="ARBA" id="ARBA00006997"/>
    </source>
</evidence>
<dbReference type="InterPro" id="IPR023000">
    <property type="entry name" value="Shikimate_kinase_CS"/>
</dbReference>
<dbReference type="PANTHER" id="PTHR21087">
    <property type="entry name" value="SHIKIMATE KINASE"/>
    <property type="match status" value="1"/>
</dbReference>
<keyword evidence="5 11" id="KW-0808">Transferase</keyword>
<sequence length="158" mass="18193">MGAGKTTIAQLLSEKLNIKYIDIDSLIEEQEDMKISTIFQNKGEKYFRQQEKETIFLTVQPENLIISLGGGALENKETREFLFKNSTIIYLKTTPETIYKRIKDNTSRPLLCDNMSVEKIREILKIREKIYKSASITINTDNKTPEKIVEEITGVLND</sequence>
<evidence type="ECO:0000256" key="5">
    <source>
        <dbReference type="ARBA" id="ARBA00022679"/>
    </source>
</evidence>
<evidence type="ECO:0000256" key="6">
    <source>
        <dbReference type="ARBA" id="ARBA00022741"/>
    </source>
</evidence>
<dbReference type="GO" id="GO:0000287">
    <property type="term" value="F:magnesium ion binding"/>
    <property type="evidence" value="ECO:0007669"/>
    <property type="project" value="UniProtKB-UniRule"/>
</dbReference>
<keyword evidence="11" id="KW-0460">Magnesium</keyword>
<comment type="similarity">
    <text evidence="2 11">Belongs to the shikimate kinase family.</text>
</comment>
<dbReference type="PRINTS" id="PR01100">
    <property type="entry name" value="SHIKIMTKNASE"/>
</dbReference>
<comment type="catalytic activity">
    <reaction evidence="10 11">
        <text>shikimate + ATP = 3-phosphoshikimate + ADP + H(+)</text>
        <dbReference type="Rhea" id="RHEA:13121"/>
        <dbReference type="ChEBI" id="CHEBI:15378"/>
        <dbReference type="ChEBI" id="CHEBI:30616"/>
        <dbReference type="ChEBI" id="CHEBI:36208"/>
        <dbReference type="ChEBI" id="CHEBI:145989"/>
        <dbReference type="ChEBI" id="CHEBI:456216"/>
        <dbReference type="EC" id="2.7.1.71"/>
    </reaction>
</comment>
<keyword evidence="9 11" id="KW-0057">Aromatic amino acid biosynthesis</keyword>
<feature type="binding site" evidence="11">
    <location>
        <position position="48"/>
    </location>
    <ligand>
        <name>substrate</name>
    </ligand>
</feature>
<dbReference type="PANTHER" id="PTHR21087:SF16">
    <property type="entry name" value="SHIKIMATE KINASE 1, CHLOROPLASTIC"/>
    <property type="match status" value="1"/>
</dbReference>
<dbReference type="InterPro" id="IPR031322">
    <property type="entry name" value="Shikimate/glucono_kinase"/>
</dbReference>
<comment type="caution">
    <text evidence="11">Lacks conserved residue(s) required for the propagation of feature annotation.</text>
</comment>
<dbReference type="GO" id="GO:0008652">
    <property type="term" value="P:amino acid biosynthetic process"/>
    <property type="evidence" value="ECO:0007669"/>
    <property type="project" value="UniProtKB-KW"/>
</dbReference>
<name>A0A650EIZ0_9BACT</name>
<keyword evidence="4 11" id="KW-0028">Amino-acid biosynthesis</keyword>
<dbReference type="GO" id="GO:0004765">
    <property type="term" value="F:shikimate kinase activity"/>
    <property type="evidence" value="ECO:0007669"/>
    <property type="project" value="UniProtKB-UniRule"/>
</dbReference>
<keyword evidence="11" id="KW-0479">Metal-binding</keyword>
<dbReference type="AlphaFoldDB" id="A0A650EIZ0"/>
<evidence type="ECO:0000256" key="7">
    <source>
        <dbReference type="ARBA" id="ARBA00022777"/>
    </source>
</evidence>
<comment type="subcellular location">
    <subcellularLocation>
        <location evidence="11">Cytoplasm</location>
    </subcellularLocation>
</comment>
<feature type="binding site" evidence="11">
    <location>
        <begin position="2"/>
        <end position="7"/>
    </location>
    <ligand>
        <name>ATP</name>
        <dbReference type="ChEBI" id="CHEBI:30616"/>
    </ligand>
</feature>
<dbReference type="InterPro" id="IPR027417">
    <property type="entry name" value="P-loop_NTPase"/>
</dbReference>
<accession>A0A650EIZ0</accession>
<evidence type="ECO:0000256" key="3">
    <source>
        <dbReference type="ARBA" id="ARBA00012154"/>
    </source>
</evidence>
<reference evidence="12" key="1">
    <citation type="journal article" date="2020" name="J. ISSAAS">
        <title>Lactobacilli and other gastrointestinal microbiota of Peromyscus leucopus, reservoir host for agents of Lyme disease and other zoonoses in North America.</title>
        <authorList>
            <person name="Milovic A."/>
            <person name="Bassam K."/>
            <person name="Shao H."/>
            <person name="Chatzistamou I."/>
            <person name="Tufts D.M."/>
            <person name="Diuk-Wasser M."/>
            <person name="Barbour A.G."/>
        </authorList>
    </citation>
    <scope>NUCLEOTIDE SEQUENCE</scope>
    <source>
        <strain evidence="12">LL20</strain>
    </source>
</reference>
<keyword evidence="11" id="KW-0963">Cytoplasm</keyword>
<dbReference type="Pfam" id="PF01202">
    <property type="entry name" value="SKI"/>
    <property type="match status" value="1"/>
</dbReference>
<keyword evidence="8 11" id="KW-0067">ATP-binding</keyword>
<dbReference type="UniPathway" id="UPA00053">
    <property type="reaction ID" value="UER00088"/>
</dbReference>
<evidence type="ECO:0000313" key="12">
    <source>
        <dbReference type="EMBL" id="QGT49660.1"/>
    </source>
</evidence>
<evidence type="ECO:0000256" key="11">
    <source>
        <dbReference type="HAMAP-Rule" id="MF_00109"/>
    </source>
</evidence>
<comment type="pathway">
    <text evidence="1 11">Metabolic intermediate biosynthesis; chorismate biosynthesis; chorismate from D-erythrose 4-phosphate and phosphoenolpyruvate: step 5/7.</text>
</comment>
<dbReference type="EC" id="2.7.1.71" evidence="3 11"/>
<feature type="binding site" evidence="11">
    <location>
        <position position="24"/>
    </location>
    <ligand>
        <name>substrate</name>
    </ligand>
</feature>
<keyword evidence="7 11" id="KW-0418">Kinase</keyword>
<feature type="binding site" evidence="11">
    <location>
        <position position="127"/>
    </location>
    <ligand>
        <name>substrate</name>
    </ligand>
</feature>
<dbReference type="HAMAP" id="MF_00109">
    <property type="entry name" value="Shikimate_kinase"/>
    <property type="match status" value="1"/>
</dbReference>
<feature type="binding site" evidence="11">
    <location>
        <position position="6"/>
    </location>
    <ligand>
        <name>Mg(2+)</name>
        <dbReference type="ChEBI" id="CHEBI:18420"/>
    </ligand>
</feature>
<dbReference type="CDD" id="cd00464">
    <property type="entry name" value="SK"/>
    <property type="match status" value="1"/>
</dbReference>
<dbReference type="GO" id="GO:0009073">
    <property type="term" value="P:aromatic amino acid family biosynthetic process"/>
    <property type="evidence" value="ECO:0007669"/>
    <property type="project" value="UniProtKB-KW"/>
</dbReference>
<comment type="subunit">
    <text evidence="11">Monomer.</text>
</comment>
<gene>
    <name evidence="11 12" type="primary">aroK</name>
    <name evidence="12" type="ORF">Melaina855_0470</name>
</gene>
<comment type="function">
    <text evidence="11">Catalyzes the specific phosphorylation of the 3-hydroxyl group of shikimic acid using ATP as a cosubstrate.</text>
</comment>
<comment type="cofactor">
    <cofactor evidence="11">
        <name>Mg(2+)</name>
        <dbReference type="ChEBI" id="CHEBI:18420"/>
    </cofactor>
    <text evidence="11">Binds 1 Mg(2+) ion per subunit.</text>
</comment>
<feature type="binding site" evidence="11">
    <location>
        <position position="70"/>
    </location>
    <ligand>
        <name>substrate</name>
    </ligand>
</feature>
<evidence type="ECO:0000256" key="8">
    <source>
        <dbReference type="ARBA" id="ARBA00022840"/>
    </source>
</evidence>
<keyword evidence="6 11" id="KW-0547">Nucleotide-binding</keyword>
<dbReference type="Gene3D" id="3.40.50.300">
    <property type="entry name" value="P-loop containing nucleotide triphosphate hydrolases"/>
    <property type="match status" value="1"/>
</dbReference>
<dbReference type="GO" id="GO:0009423">
    <property type="term" value="P:chorismate biosynthetic process"/>
    <property type="evidence" value="ECO:0007669"/>
    <property type="project" value="UniProtKB-UniRule"/>
</dbReference>
<dbReference type="PROSITE" id="PS01128">
    <property type="entry name" value="SHIKIMATE_KINASE"/>
    <property type="match status" value="1"/>
</dbReference>
<dbReference type="GO" id="GO:0005829">
    <property type="term" value="C:cytosol"/>
    <property type="evidence" value="ECO:0007669"/>
    <property type="project" value="TreeGrafter"/>
</dbReference>
<dbReference type="EMBL" id="MN577570">
    <property type="protein sequence ID" value="QGT49660.1"/>
    <property type="molecule type" value="Genomic_DNA"/>
</dbReference>
<dbReference type="SUPFAM" id="SSF52540">
    <property type="entry name" value="P-loop containing nucleoside triphosphate hydrolases"/>
    <property type="match status" value="1"/>
</dbReference>
<evidence type="ECO:0000256" key="1">
    <source>
        <dbReference type="ARBA" id="ARBA00004842"/>
    </source>
</evidence>
<dbReference type="InterPro" id="IPR000623">
    <property type="entry name" value="Shikimate_kinase/TSH1"/>
</dbReference>
<evidence type="ECO:0000256" key="10">
    <source>
        <dbReference type="ARBA" id="ARBA00048567"/>
    </source>
</evidence>